<protein>
    <submittedName>
        <fullName evidence="1">Uncharacterized protein</fullName>
    </submittedName>
</protein>
<keyword evidence="2" id="KW-1185">Reference proteome</keyword>
<gene>
    <name evidence="1" type="ORF">ACFOM9_04165</name>
</gene>
<dbReference type="EMBL" id="JBHRYF010000001">
    <property type="protein sequence ID" value="MFC3659275.1"/>
    <property type="molecule type" value="Genomic_DNA"/>
</dbReference>
<name>A0ABV7URI6_9GAMM</name>
<evidence type="ECO:0000313" key="2">
    <source>
        <dbReference type="Proteomes" id="UP001595724"/>
    </source>
</evidence>
<evidence type="ECO:0000313" key="1">
    <source>
        <dbReference type="EMBL" id="MFC3659275.1"/>
    </source>
</evidence>
<reference evidence="2" key="1">
    <citation type="journal article" date="2019" name="Int. J. Syst. Evol. Microbiol.">
        <title>The Global Catalogue of Microorganisms (GCM) 10K type strain sequencing project: providing services to taxonomists for standard genome sequencing and annotation.</title>
        <authorList>
            <consortium name="The Broad Institute Genomics Platform"/>
            <consortium name="The Broad Institute Genome Sequencing Center for Infectious Disease"/>
            <person name="Wu L."/>
            <person name="Ma J."/>
        </authorList>
    </citation>
    <scope>NUCLEOTIDE SEQUENCE [LARGE SCALE GENOMIC DNA]</scope>
    <source>
        <strain evidence="2">KCTC 42211</strain>
    </source>
</reference>
<dbReference type="Proteomes" id="UP001595724">
    <property type="component" value="Unassembled WGS sequence"/>
</dbReference>
<dbReference type="RefSeq" id="WP_386706444.1">
    <property type="nucleotide sequence ID" value="NZ_JBHRYF010000001.1"/>
</dbReference>
<accession>A0ABV7URI6</accession>
<comment type="caution">
    <text evidence="1">The sequence shown here is derived from an EMBL/GenBank/DDBJ whole genome shotgun (WGS) entry which is preliminary data.</text>
</comment>
<proteinExistence type="predicted"/>
<sequence>MVRTLAEASMPAVARLLANNPRHQEMFGEGLLLEPLPEPAFTGLLRRQMRIGTVPGAYDNG</sequence>
<organism evidence="1 2">
    <name type="scientific">Luteimonas notoginsengisoli</name>
    <dbReference type="NCBI Taxonomy" id="1578200"/>
    <lineage>
        <taxon>Bacteria</taxon>
        <taxon>Pseudomonadati</taxon>
        <taxon>Pseudomonadota</taxon>
        <taxon>Gammaproteobacteria</taxon>
        <taxon>Lysobacterales</taxon>
        <taxon>Lysobacteraceae</taxon>
        <taxon>Luteimonas</taxon>
    </lineage>
</organism>